<dbReference type="Gene3D" id="2.60.40.420">
    <property type="entry name" value="Cupredoxins - blue copper proteins"/>
    <property type="match status" value="2"/>
</dbReference>
<dbReference type="PANTHER" id="PTHR11709">
    <property type="entry name" value="MULTI-COPPER OXIDASE"/>
    <property type="match status" value="1"/>
</dbReference>
<dbReference type="Pfam" id="PF07731">
    <property type="entry name" value="Cu-oxidase_2"/>
    <property type="match status" value="1"/>
</dbReference>
<gene>
    <name evidence="6" type="ORF">NDI38_01280</name>
</gene>
<dbReference type="Pfam" id="PF07732">
    <property type="entry name" value="Cu-oxidase_3"/>
    <property type="match status" value="1"/>
</dbReference>
<dbReference type="InterPro" id="IPR011707">
    <property type="entry name" value="Cu-oxidase-like_N"/>
</dbReference>
<keyword evidence="2" id="KW-0560">Oxidoreductase</keyword>
<evidence type="ECO:0000259" key="5">
    <source>
        <dbReference type="Pfam" id="PF07732"/>
    </source>
</evidence>
<dbReference type="InterPro" id="IPR045087">
    <property type="entry name" value="Cu-oxidase_fam"/>
</dbReference>
<evidence type="ECO:0000313" key="7">
    <source>
        <dbReference type="Proteomes" id="UP001476950"/>
    </source>
</evidence>
<accession>A0ABV0KCU2</accession>
<name>A0ABV0KCU2_9CYAN</name>
<evidence type="ECO:0000256" key="2">
    <source>
        <dbReference type="ARBA" id="ARBA00023002"/>
    </source>
</evidence>
<evidence type="ECO:0000313" key="6">
    <source>
        <dbReference type="EMBL" id="MEP1057049.1"/>
    </source>
</evidence>
<evidence type="ECO:0000259" key="4">
    <source>
        <dbReference type="Pfam" id="PF07731"/>
    </source>
</evidence>
<keyword evidence="3" id="KW-0186">Copper</keyword>
<dbReference type="RefSeq" id="WP_190453694.1">
    <property type="nucleotide sequence ID" value="NZ_JAMPLM010000001.1"/>
</dbReference>
<comment type="caution">
    <text evidence="6">The sequence shown here is derived from an EMBL/GenBank/DDBJ whole genome shotgun (WGS) entry which is preliminary data.</text>
</comment>
<proteinExistence type="predicted"/>
<dbReference type="EMBL" id="JAMPLM010000001">
    <property type="protein sequence ID" value="MEP1057049.1"/>
    <property type="molecule type" value="Genomic_DNA"/>
</dbReference>
<dbReference type="CDD" id="cd11024">
    <property type="entry name" value="CuRO_1_2DMCO_NIR_like"/>
    <property type="match status" value="1"/>
</dbReference>
<dbReference type="PANTHER" id="PTHR11709:SF394">
    <property type="entry name" value="FI03373P-RELATED"/>
    <property type="match status" value="1"/>
</dbReference>
<evidence type="ECO:0000256" key="3">
    <source>
        <dbReference type="ARBA" id="ARBA00023008"/>
    </source>
</evidence>
<sequence>MPDRYALDLERWSRRSVLKVGLAGSGLVGGAIALRTLWQPRSQPVHVPMSDRVIAEPKGFTPLTTLRQFDYGSVTTENGRTVREFRVEAQTSTVQLNSATSFITWNLNGRVPGPTFRATEGDRIRVIFYNRAGHSHSLHFHGVHKSEMDGIKPVRNGGVFIYEFDAEPFGVHLYHCHIAPVTRHIGKGLYGMFIIDPPTPRPPADEMVLIMAGYDVNDDQKNELYAFNGMPHYYMNHPIRIQKDQLIRLYVLNMIEFAPVATFHLHANLFQVYRTGRHLQPDDETDVITMGTAERHILEFAYRYPGKFMFHPHQDDIAEAGCMGLFEVVDRTASNPSSNTTEAHAM</sequence>
<protein>
    <submittedName>
        <fullName evidence="6">Multicopper oxidase domain-containing protein</fullName>
    </submittedName>
</protein>
<keyword evidence="1" id="KW-0479">Metal-binding</keyword>
<dbReference type="Proteomes" id="UP001476950">
    <property type="component" value="Unassembled WGS sequence"/>
</dbReference>
<keyword evidence="7" id="KW-1185">Reference proteome</keyword>
<organism evidence="6 7">
    <name type="scientific">Stenomitos frigidus AS-A4</name>
    <dbReference type="NCBI Taxonomy" id="2933935"/>
    <lineage>
        <taxon>Bacteria</taxon>
        <taxon>Bacillati</taxon>
        <taxon>Cyanobacteriota</taxon>
        <taxon>Cyanophyceae</taxon>
        <taxon>Leptolyngbyales</taxon>
        <taxon>Leptolyngbyaceae</taxon>
        <taxon>Stenomitos</taxon>
    </lineage>
</organism>
<dbReference type="SUPFAM" id="SSF49503">
    <property type="entry name" value="Cupredoxins"/>
    <property type="match status" value="2"/>
</dbReference>
<dbReference type="InterPro" id="IPR008972">
    <property type="entry name" value="Cupredoxin"/>
</dbReference>
<reference evidence="6 7" key="1">
    <citation type="submission" date="2022-04" db="EMBL/GenBank/DDBJ databases">
        <title>Positive selection, recombination, and allopatry shape intraspecific diversity of widespread and dominant cyanobacteria.</title>
        <authorList>
            <person name="Wei J."/>
            <person name="Shu W."/>
            <person name="Hu C."/>
        </authorList>
    </citation>
    <scope>NUCLEOTIDE SEQUENCE [LARGE SCALE GENOMIC DNA]</scope>
    <source>
        <strain evidence="6 7">AS-A4</strain>
    </source>
</reference>
<dbReference type="InterPro" id="IPR011706">
    <property type="entry name" value="Cu-oxidase_C"/>
</dbReference>
<evidence type="ECO:0000256" key="1">
    <source>
        <dbReference type="ARBA" id="ARBA00022723"/>
    </source>
</evidence>
<feature type="domain" description="Plastocyanin-like" evidence="4">
    <location>
        <begin position="214"/>
        <end position="329"/>
    </location>
</feature>
<feature type="domain" description="Plastocyanin-like" evidence="5">
    <location>
        <begin position="90"/>
        <end position="198"/>
    </location>
</feature>